<evidence type="ECO:0000259" key="6">
    <source>
        <dbReference type="PROSITE" id="PS50977"/>
    </source>
</evidence>
<comment type="caution">
    <text evidence="7">The sequence shown here is derived from an EMBL/GenBank/DDBJ whole genome shotgun (WGS) entry which is preliminary data.</text>
</comment>
<proteinExistence type="predicted"/>
<evidence type="ECO:0000313" key="8">
    <source>
        <dbReference type="Proteomes" id="UP001595909"/>
    </source>
</evidence>
<keyword evidence="2 4" id="KW-0238">DNA-binding</keyword>
<feature type="DNA-binding region" description="H-T-H motif" evidence="4">
    <location>
        <begin position="34"/>
        <end position="53"/>
    </location>
</feature>
<dbReference type="PANTHER" id="PTHR30055">
    <property type="entry name" value="HTH-TYPE TRANSCRIPTIONAL REGULATOR RUTR"/>
    <property type="match status" value="1"/>
</dbReference>
<keyword evidence="3" id="KW-0804">Transcription</keyword>
<dbReference type="Pfam" id="PF00440">
    <property type="entry name" value="TetR_N"/>
    <property type="match status" value="1"/>
</dbReference>
<dbReference type="SUPFAM" id="SSF48498">
    <property type="entry name" value="Tetracyclin repressor-like, C-terminal domain"/>
    <property type="match status" value="1"/>
</dbReference>
<accession>A0ABV9RIU7</accession>
<feature type="domain" description="HTH tetR-type" evidence="6">
    <location>
        <begin position="11"/>
        <end position="71"/>
    </location>
</feature>
<dbReference type="InterPro" id="IPR009057">
    <property type="entry name" value="Homeodomain-like_sf"/>
</dbReference>
<dbReference type="InterPro" id="IPR036271">
    <property type="entry name" value="Tet_transcr_reg_TetR-rel_C_sf"/>
</dbReference>
<dbReference type="SUPFAM" id="SSF46689">
    <property type="entry name" value="Homeodomain-like"/>
    <property type="match status" value="1"/>
</dbReference>
<reference evidence="8" key="1">
    <citation type="journal article" date="2019" name="Int. J. Syst. Evol. Microbiol.">
        <title>The Global Catalogue of Microorganisms (GCM) 10K type strain sequencing project: providing services to taxonomists for standard genome sequencing and annotation.</title>
        <authorList>
            <consortium name="The Broad Institute Genomics Platform"/>
            <consortium name="The Broad Institute Genome Sequencing Center for Infectious Disease"/>
            <person name="Wu L."/>
            <person name="Ma J."/>
        </authorList>
    </citation>
    <scope>NUCLEOTIDE SEQUENCE [LARGE SCALE GENOMIC DNA]</scope>
    <source>
        <strain evidence="8">CCUG 50347</strain>
    </source>
</reference>
<evidence type="ECO:0000256" key="1">
    <source>
        <dbReference type="ARBA" id="ARBA00023015"/>
    </source>
</evidence>
<evidence type="ECO:0000313" key="7">
    <source>
        <dbReference type="EMBL" id="MFC4833271.1"/>
    </source>
</evidence>
<dbReference type="Gene3D" id="1.10.357.10">
    <property type="entry name" value="Tetracycline Repressor, domain 2"/>
    <property type="match status" value="1"/>
</dbReference>
<protein>
    <submittedName>
        <fullName evidence="7">TetR/AcrR family transcriptional regulator</fullName>
    </submittedName>
</protein>
<evidence type="ECO:0000256" key="2">
    <source>
        <dbReference type="ARBA" id="ARBA00023125"/>
    </source>
</evidence>
<dbReference type="Proteomes" id="UP001595909">
    <property type="component" value="Unassembled WGS sequence"/>
</dbReference>
<dbReference type="InterPro" id="IPR001647">
    <property type="entry name" value="HTH_TetR"/>
</dbReference>
<evidence type="ECO:0000256" key="3">
    <source>
        <dbReference type="ARBA" id="ARBA00023163"/>
    </source>
</evidence>
<dbReference type="InterPro" id="IPR050109">
    <property type="entry name" value="HTH-type_TetR-like_transc_reg"/>
</dbReference>
<dbReference type="PROSITE" id="PS50977">
    <property type="entry name" value="HTH_TETR_2"/>
    <property type="match status" value="1"/>
</dbReference>
<keyword evidence="1" id="KW-0805">Transcription regulation</keyword>
<gene>
    <name evidence="7" type="ORF">ACFPEL_12740</name>
</gene>
<dbReference type="RefSeq" id="WP_274188519.1">
    <property type="nucleotide sequence ID" value="NZ_BAABHN010000025.1"/>
</dbReference>
<dbReference type="PANTHER" id="PTHR30055:SF234">
    <property type="entry name" value="HTH-TYPE TRANSCRIPTIONAL REGULATOR BETI"/>
    <property type="match status" value="1"/>
</dbReference>
<dbReference type="Gene3D" id="1.10.10.60">
    <property type="entry name" value="Homeodomain-like"/>
    <property type="match status" value="1"/>
</dbReference>
<evidence type="ECO:0000256" key="4">
    <source>
        <dbReference type="PROSITE-ProRule" id="PRU00335"/>
    </source>
</evidence>
<sequence length="216" mass="22800">MSAPSPTRRGAARHSELLDALVDLLLAEGFAHLTLDELAGRLRCSKRTLYALAGSKEQLVRTAVVHFFERATTRVEAAVAAVAAPADRVAAYLRAVAAELAPASARFFDDMAAFPPAAEVYARNTEAAARRVGDLIGEGVAGGAFREVPVSFAAEVITATMVAIQQRRIAGTTGLADAEAYEALATLLLHGLTQDCPTTHGPSQVRPPSGTRRRLP</sequence>
<keyword evidence="8" id="KW-1185">Reference proteome</keyword>
<evidence type="ECO:0000256" key="5">
    <source>
        <dbReference type="SAM" id="MobiDB-lite"/>
    </source>
</evidence>
<dbReference type="EMBL" id="JBHSIM010000025">
    <property type="protein sequence ID" value="MFC4833271.1"/>
    <property type="molecule type" value="Genomic_DNA"/>
</dbReference>
<feature type="region of interest" description="Disordered" evidence="5">
    <location>
        <begin position="195"/>
        <end position="216"/>
    </location>
</feature>
<organism evidence="7 8">
    <name type="scientific">Actinomycetospora chibensis</name>
    <dbReference type="NCBI Taxonomy" id="663606"/>
    <lineage>
        <taxon>Bacteria</taxon>
        <taxon>Bacillati</taxon>
        <taxon>Actinomycetota</taxon>
        <taxon>Actinomycetes</taxon>
        <taxon>Pseudonocardiales</taxon>
        <taxon>Pseudonocardiaceae</taxon>
        <taxon>Actinomycetospora</taxon>
    </lineage>
</organism>
<name>A0ABV9RIU7_9PSEU</name>